<organism evidence="1 2">
    <name type="scientific">Glossina pallidipes</name>
    <name type="common">Tsetse fly</name>
    <dbReference type="NCBI Taxonomy" id="7398"/>
    <lineage>
        <taxon>Eukaryota</taxon>
        <taxon>Metazoa</taxon>
        <taxon>Ecdysozoa</taxon>
        <taxon>Arthropoda</taxon>
        <taxon>Hexapoda</taxon>
        <taxon>Insecta</taxon>
        <taxon>Pterygota</taxon>
        <taxon>Neoptera</taxon>
        <taxon>Endopterygota</taxon>
        <taxon>Diptera</taxon>
        <taxon>Brachycera</taxon>
        <taxon>Muscomorpha</taxon>
        <taxon>Hippoboscoidea</taxon>
        <taxon>Glossinidae</taxon>
        <taxon>Glossina</taxon>
    </lineage>
</organism>
<evidence type="ECO:0000313" key="1">
    <source>
        <dbReference type="EnsemblMetazoa" id="GPAI045118-PA"/>
    </source>
</evidence>
<dbReference type="Proteomes" id="UP000092445">
    <property type="component" value="Unassembled WGS sequence"/>
</dbReference>
<accession>A0A1B0AGN7</accession>
<protein>
    <submittedName>
        <fullName evidence="1">Uncharacterized protein</fullName>
    </submittedName>
</protein>
<keyword evidence="2" id="KW-1185">Reference proteome</keyword>
<name>A0A1B0AGN7_GLOPL</name>
<dbReference type="EnsemblMetazoa" id="GPAI045118-RA">
    <property type="protein sequence ID" value="GPAI045118-PA"/>
    <property type="gene ID" value="GPAI045118"/>
</dbReference>
<dbReference type="VEuPathDB" id="VectorBase:GPAI045118"/>
<proteinExistence type="predicted"/>
<dbReference type="AlphaFoldDB" id="A0A1B0AGN7"/>
<reference evidence="1" key="2">
    <citation type="submission" date="2020-05" db="UniProtKB">
        <authorList>
            <consortium name="EnsemblMetazoa"/>
        </authorList>
    </citation>
    <scope>IDENTIFICATION</scope>
    <source>
        <strain evidence="1">IAEA</strain>
    </source>
</reference>
<reference evidence="2" key="1">
    <citation type="submission" date="2014-03" db="EMBL/GenBank/DDBJ databases">
        <authorList>
            <person name="Aksoy S."/>
            <person name="Warren W."/>
            <person name="Wilson R.K."/>
        </authorList>
    </citation>
    <scope>NUCLEOTIDE SEQUENCE [LARGE SCALE GENOMIC DNA]</scope>
    <source>
        <strain evidence="2">IAEA</strain>
    </source>
</reference>
<evidence type="ECO:0000313" key="2">
    <source>
        <dbReference type="Proteomes" id="UP000092445"/>
    </source>
</evidence>
<sequence length="111" mass="12270">MTVCGPKRKKEASRSSCRNTAKVPAHVTLALILTGAHVSTQCNEFTQIEQTCIGLTKKGQKNNFKRALLRARFSDAIALIGKLSLALQDAGLPRHYRKNLYALQMILISKC</sequence>